<proteinExistence type="predicted"/>
<accession>A0A9K3N0T5</accession>
<keyword evidence="2" id="KW-1185">Reference proteome</keyword>
<reference evidence="1" key="1">
    <citation type="journal article" date="2017" name="Nature">
        <title>The sunflower genome provides insights into oil metabolism, flowering and Asterid evolution.</title>
        <authorList>
            <person name="Badouin H."/>
            <person name="Gouzy J."/>
            <person name="Grassa C.J."/>
            <person name="Murat F."/>
            <person name="Staton S.E."/>
            <person name="Cottret L."/>
            <person name="Lelandais-Briere C."/>
            <person name="Owens G.L."/>
            <person name="Carrere S."/>
            <person name="Mayjonade B."/>
            <person name="Legrand L."/>
            <person name="Gill N."/>
            <person name="Kane N.C."/>
            <person name="Bowers J.E."/>
            <person name="Hubner S."/>
            <person name="Bellec A."/>
            <person name="Berard A."/>
            <person name="Berges H."/>
            <person name="Blanchet N."/>
            <person name="Boniface M.C."/>
            <person name="Brunel D."/>
            <person name="Catrice O."/>
            <person name="Chaidir N."/>
            <person name="Claudel C."/>
            <person name="Donnadieu C."/>
            <person name="Faraut T."/>
            <person name="Fievet G."/>
            <person name="Helmstetter N."/>
            <person name="King M."/>
            <person name="Knapp S.J."/>
            <person name="Lai Z."/>
            <person name="Le Paslier M.C."/>
            <person name="Lippi Y."/>
            <person name="Lorenzon L."/>
            <person name="Mandel J.R."/>
            <person name="Marage G."/>
            <person name="Marchand G."/>
            <person name="Marquand E."/>
            <person name="Bret-Mestries E."/>
            <person name="Morien E."/>
            <person name="Nambeesan S."/>
            <person name="Nguyen T."/>
            <person name="Pegot-Espagnet P."/>
            <person name="Pouilly N."/>
            <person name="Raftis F."/>
            <person name="Sallet E."/>
            <person name="Schiex T."/>
            <person name="Thomas J."/>
            <person name="Vandecasteele C."/>
            <person name="Vares D."/>
            <person name="Vear F."/>
            <person name="Vautrin S."/>
            <person name="Crespi M."/>
            <person name="Mangin B."/>
            <person name="Burke J.M."/>
            <person name="Salse J."/>
            <person name="Munos S."/>
            <person name="Vincourt P."/>
            <person name="Rieseberg L.H."/>
            <person name="Langlade N.B."/>
        </authorList>
    </citation>
    <scope>NUCLEOTIDE SEQUENCE</scope>
    <source>
        <tissue evidence="1">Leaves</tissue>
    </source>
</reference>
<dbReference type="Proteomes" id="UP000215914">
    <property type="component" value="Unassembled WGS sequence"/>
</dbReference>
<sequence>MDNGKTEEHIPSWEEEFGDELVGLPTLEDEEFDPVGDLAYLETLFEEKPTMEIEYAPNVEEEIVAKELDSWPVEKLEDGSPPQLLTREKALRNLDQHSLRVQRWYKRKRNGALKCRDNHLPHYMHHIRFGPGKFKFWWSGRFEYPKIFSSFVVNFLINNDEQLEFNGLDRGWKKEKPPD</sequence>
<evidence type="ECO:0000313" key="1">
    <source>
        <dbReference type="EMBL" id="KAF5782780.1"/>
    </source>
</evidence>
<reference evidence="1" key="2">
    <citation type="submission" date="2020-06" db="EMBL/GenBank/DDBJ databases">
        <title>Helianthus annuus Genome sequencing and assembly Release 2.</title>
        <authorList>
            <person name="Gouzy J."/>
            <person name="Langlade N."/>
            <person name="Munos S."/>
        </authorList>
    </citation>
    <scope>NUCLEOTIDE SEQUENCE</scope>
    <source>
        <tissue evidence="1">Leaves</tissue>
    </source>
</reference>
<comment type="caution">
    <text evidence="1">The sequence shown here is derived from an EMBL/GenBank/DDBJ whole genome shotgun (WGS) entry which is preliminary data.</text>
</comment>
<dbReference type="AlphaFoldDB" id="A0A9K3N0T5"/>
<organism evidence="1 2">
    <name type="scientific">Helianthus annuus</name>
    <name type="common">Common sunflower</name>
    <dbReference type="NCBI Taxonomy" id="4232"/>
    <lineage>
        <taxon>Eukaryota</taxon>
        <taxon>Viridiplantae</taxon>
        <taxon>Streptophyta</taxon>
        <taxon>Embryophyta</taxon>
        <taxon>Tracheophyta</taxon>
        <taxon>Spermatophyta</taxon>
        <taxon>Magnoliopsida</taxon>
        <taxon>eudicotyledons</taxon>
        <taxon>Gunneridae</taxon>
        <taxon>Pentapetalae</taxon>
        <taxon>asterids</taxon>
        <taxon>campanulids</taxon>
        <taxon>Asterales</taxon>
        <taxon>Asteraceae</taxon>
        <taxon>Asteroideae</taxon>
        <taxon>Heliantheae alliance</taxon>
        <taxon>Heliantheae</taxon>
        <taxon>Helianthus</taxon>
    </lineage>
</organism>
<gene>
    <name evidence="1" type="ORF">HanXRQr2_Chr11g0500131</name>
</gene>
<name>A0A9K3N0T5_HELAN</name>
<protein>
    <submittedName>
        <fullName evidence="1">Uncharacterized protein</fullName>
    </submittedName>
</protein>
<dbReference type="OrthoDB" id="10546603at2759"/>
<dbReference type="Gramene" id="mRNA:HanXRQr2_Chr11g0500131">
    <property type="protein sequence ID" value="CDS:HanXRQr2_Chr11g0500131.1"/>
    <property type="gene ID" value="HanXRQr2_Chr11g0500131"/>
</dbReference>
<evidence type="ECO:0000313" key="2">
    <source>
        <dbReference type="Proteomes" id="UP000215914"/>
    </source>
</evidence>
<dbReference type="EMBL" id="MNCJ02000326">
    <property type="protein sequence ID" value="KAF5782780.1"/>
    <property type="molecule type" value="Genomic_DNA"/>
</dbReference>